<evidence type="ECO:0000313" key="1">
    <source>
        <dbReference type="EMBL" id="KAJ8651184.1"/>
    </source>
</evidence>
<dbReference type="Proteomes" id="UP001234297">
    <property type="component" value="Chromosome 1"/>
</dbReference>
<keyword evidence="2" id="KW-1185">Reference proteome</keyword>
<name>A0ACC2MZN4_PERAE</name>
<organism evidence="1 2">
    <name type="scientific">Persea americana</name>
    <name type="common">Avocado</name>
    <dbReference type="NCBI Taxonomy" id="3435"/>
    <lineage>
        <taxon>Eukaryota</taxon>
        <taxon>Viridiplantae</taxon>
        <taxon>Streptophyta</taxon>
        <taxon>Embryophyta</taxon>
        <taxon>Tracheophyta</taxon>
        <taxon>Spermatophyta</taxon>
        <taxon>Magnoliopsida</taxon>
        <taxon>Magnoliidae</taxon>
        <taxon>Laurales</taxon>
        <taxon>Lauraceae</taxon>
        <taxon>Persea</taxon>
    </lineage>
</organism>
<accession>A0ACC2MZN4</accession>
<comment type="caution">
    <text evidence="1">The sequence shown here is derived from an EMBL/GenBank/DDBJ whole genome shotgun (WGS) entry which is preliminary data.</text>
</comment>
<reference evidence="1 2" key="1">
    <citation type="journal article" date="2022" name="Hortic Res">
        <title>A haplotype resolved chromosomal level avocado genome allows analysis of novel avocado genes.</title>
        <authorList>
            <person name="Nath O."/>
            <person name="Fletcher S.J."/>
            <person name="Hayward A."/>
            <person name="Shaw L.M."/>
            <person name="Masouleh A.K."/>
            <person name="Furtado A."/>
            <person name="Henry R.J."/>
            <person name="Mitter N."/>
        </authorList>
    </citation>
    <scope>NUCLEOTIDE SEQUENCE [LARGE SCALE GENOMIC DNA]</scope>
    <source>
        <strain evidence="2">cv. Hass</strain>
    </source>
</reference>
<gene>
    <name evidence="1" type="ORF">MRB53_004207</name>
</gene>
<protein>
    <submittedName>
        <fullName evidence="1">Uncharacterized protein</fullName>
    </submittedName>
</protein>
<dbReference type="EMBL" id="CM056809">
    <property type="protein sequence ID" value="KAJ8651184.1"/>
    <property type="molecule type" value="Genomic_DNA"/>
</dbReference>
<evidence type="ECO:0000313" key="2">
    <source>
        <dbReference type="Proteomes" id="UP001234297"/>
    </source>
</evidence>
<sequence>MAGEEKFGKEKENQIVGLRTNRCTALCQKCFGSMPRKVSYGVDYGEDYDDIYDDYDYDSDVEVDGRTCQAGHAVIKPGLWRCSICTYDNDESLPSCDICGVLCDPSVNVSSNGDTHAVDDKCKDSGASVMAKSLFASLPRRTPKMAIKIQQLSDDFQCRETNSPYRIGNIRENLNDYQKGFMTPHYNRRIDIAAPFKFDRPSPDDLVSAGKHSSRLISKAETAQLAPYRVPSSTSEKKSIAKVMPNATESSSSLPITGTHNQNQRKSSAVSNDKLGAPTSKLRNLTLDTKTESSKTTTDTRTTSCPQYKPEPWMLSDKENDSFSQLSLAVVGHVDSGKSTLSGRLLHLLGRITQKEMHKYEKDAREKGKGSFAYAWALDESAEERERGVTMTVAVAFFDTQKYHVVVLDSPGHKDFVPNMISGATQADAAVLVVDASVGSFEAGMEGNGGGQTKEHSQLIRSFGVEQIIVAESSVTWIPLSAIENQNLVTAASNIHLSSWYQGPYLLDAIDSLKPPVRDISKPLRMPICDVIKFHSSGQVAATGKLEAGAIRNGIKVLVMPSGDSATVRSISMEQDSRTCSVARAGDNVSVSLQGIDGSCLMTGGVLCHPDFPVAIAICLELKILVLDVSMPILVGSQVEFHVHHAKEAARVIKILSVIDQKTGKVSKRAPRCLIAKQSAVIEVALDRAVCVEEFSVCKGLGRIFLRASGKTVALFEDIYSYVEEENYSGLRADLTKDGLLKSLCFASLVAPF</sequence>
<proteinExistence type="predicted"/>